<dbReference type="InterPro" id="IPR017926">
    <property type="entry name" value="GATASE"/>
</dbReference>
<dbReference type="Pfam" id="PF00117">
    <property type="entry name" value="GATase"/>
    <property type="match status" value="1"/>
</dbReference>
<proteinExistence type="predicted"/>
<evidence type="ECO:0000313" key="4">
    <source>
        <dbReference type="Proteomes" id="UP001078573"/>
    </source>
</evidence>
<comment type="caution">
    <text evidence="3">The sequence shown here is derived from an EMBL/GenBank/DDBJ whole genome shotgun (WGS) entry which is preliminary data.</text>
</comment>
<dbReference type="SUPFAM" id="SSF52317">
    <property type="entry name" value="Class I glutamine amidotransferase-like"/>
    <property type="match status" value="1"/>
</dbReference>
<dbReference type="PANTHER" id="PTHR43418">
    <property type="entry name" value="MULTIFUNCTIONAL TRYPTOPHAN BIOSYNTHESIS PROTEIN-RELATED"/>
    <property type="match status" value="1"/>
</dbReference>
<reference evidence="3" key="1">
    <citation type="submission" date="2022-02" db="EMBL/GenBank/DDBJ databases">
        <title>Crop Bioprotection Bacillus Genome Sequencing.</title>
        <authorList>
            <person name="Dunlap C."/>
        </authorList>
    </citation>
    <scope>NUCLEOTIDE SEQUENCE</scope>
    <source>
        <strain evidence="3">WR1O2A-53</strain>
    </source>
</reference>
<dbReference type="GO" id="GO:0000162">
    <property type="term" value="P:L-tryptophan biosynthetic process"/>
    <property type="evidence" value="ECO:0007669"/>
    <property type="project" value="TreeGrafter"/>
</dbReference>
<dbReference type="PANTHER" id="PTHR43418:SF4">
    <property type="entry name" value="MULTIFUNCTIONAL TRYPTOPHAN BIOSYNTHESIS PROTEIN"/>
    <property type="match status" value="1"/>
</dbReference>
<sequence>MKVLLVDAFDSFVFVIAHYYEKLGATTRVVRVNEDPMESYYNWEPDVLVLGPGPGTPKEHKYIDILSKVKDSQVVFGVCLGYQAIGEFFGWELVYAPTIEHGKKSQIAHDSKGIFSGIPSPINVVRYHSLAIENTNNVNDLVVSASTNCKDNKEVIMGIRHKTRPIEGIQFHPESIGTEFGFQMILNSLNNKALI</sequence>
<dbReference type="EMBL" id="JALAPQ010000004">
    <property type="protein sequence ID" value="MCY8456139.1"/>
    <property type="molecule type" value="Genomic_DNA"/>
</dbReference>
<dbReference type="InterPro" id="IPR029062">
    <property type="entry name" value="Class_I_gatase-like"/>
</dbReference>
<accession>A0A9Q4E544</accession>
<dbReference type="AlphaFoldDB" id="A0A9Q4E544"/>
<dbReference type="Proteomes" id="UP001078573">
    <property type="component" value="Unassembled WGS sequence"/>
</dbReference>
<evidence type="ECO:0000313" key="3">
    <source>
        <dbReference type="EMBL" id="MCY8456139.1"/>
    </source>
</evidence>
<dbReference type="PRINTS" id="PR00097">
    <property type="entry name" value="ANTSNTHASEII"/>
</dbReference>
<dbReference type="InterPro" id="IPR050472">
    <property type="entry name" value="Anth_synth/Amidotransfase"/>
</dbReference>
<dbReference type="GO" id="GO:0005829">
    <property type="term" value="C:cytosol"/>
    <property type="evidence" value="ECO:0007669"/>
    <property type="project" value="TreeGrafter"/>
</dbReference>
<protein>
    <submittedName>
        <fullName evidence="3">Aminodeoxychorismate/anthranilate synthase component II</fullName>
    </submittedName>
</protein>
<dbReference type="InterPro" id="IPR006221">
    <property type="entry name" value="TrpG/PapA_dom"/>
</dbReference>
<organism evidence="3 4">
    <name type="scientific">Bacillus spizizenii</name>
    <name type="common">Bacillus subtilis subsp. spizizenii</name>
    <dbReference type="NCBI Taxonomy" id="96241"/>
    <lineage>
        <taxon>Bacteria</taxon>
        <taxon>Bacillati</taxon>
        <taxon>Bacillota</taxon>
        <taxon>Bacilli</taxon>
        <taxon>Bacillales</taxon>
        <taxon>Bacillaceae</taxon>
        <taxon>Bacillus</taxon>
    </lineage>
</organism>
<dbReference type="PROSITE" id="PS51273">
    <property type="entry name" value="GATASE_TYPE_1"/>
    <property type="match status" value="1"/>
</dbReference>
<evidence type="ECO:0000256" key="1">
    <source>
        <dbReference type="ARBA" id="ARBA00022962"/>
    </source>
</evidence>
<keyword evidence="1" id="KW-0315">Glutamine amidotransferase</keyword>
<evidence type="ECO:0000259" key="2">
    <source>
        <dbReference type="Pfam" id="PF00117"/>
    </source>
</evidence>
<dbReference type="NCBIfam" id="TIGR00566">
    <property type="entry name" value="trpG_papA"/>
    <property type="match status" value="1"/>
</dbReference>
<name>A0A9Q4E544_BACSC</name>
<dbReference type="Gene3D" id="3.40.50.880">
    <property type="match status" value="1"/>
</dbReference>
<gene>
    <name evidence="3" type="ORF">MOC89_04425</name>
</gene>
<dbReference type="PRINTS" id="PR00096">
    <property type="entry name" value="GATASE"/>
</dbReference>
<dbReference type="GO" id="GO:0004049">
    <property type="term" value="F:anthranilate synthase activity"/>
    <property type="evidence" value="ECO:0007669"/>
    <property type="project" value="TreeGrafter"/>
</dbReference>
<dbReference type="CDD" id="cd01743">
    <property type="entry name" value="GATase1_Anthranilate_Synthase"/>
    <property type="match status" value="1"/>
</dbReference>
<feature type="domain" description="Glutamine amidotransferase" evidence="2">
    <location>
        <begin position="4"/>
        <end position="189"/>
    </location>
</feature>